<sequence>MARVKYVKERIGEEVTDWSQLLHRRQRREERRRLQELERQKELQRRREAGEIPEVPTGATTAANPNAPSVPATSITPFTRRVTRAASRAASNSAITNTTTATTTTTDTTTVIAPVSVPASAPANFTAVDLPAVNTDAVDHDEYGYMELVDPALFEFGNDDNVPELPANDAVSSVQASMPTTSKNAAPPSFTPATAPAAVSAYAIDVEEHPVMDRSQPRNVGTVHQQAMMPRTAQGNQEVVQPTTDARTKAALQLVPVVDIINRLFAENLPKLRAPTPEMVAAEARVFLARARENETVQAVRKAARMLDFEVLHRINESSAQQDLRTEVLKFRLQQVFLDELAK</sequence>
<dbReference type="EMBL" id="JAULSX010000010">
    <property type="protein sequence ID" value="KAK3485390.1"/>
    <property type="molecule type" value="Genomic_DNA"/>
</dbReference>
<proteinExistence type="predicted"/>
<protein>
    <submittedName>
        <fullName evidence="2">Uncharacterized protein</fullName>
    </submittedName>
</protein>
<dbReference type="AlphaFoldDB" id="A0AAJ0MLX0"/>
<evidence type="ECO:0000313" key="3">
    <source>
        <dbReference type="Proteomes" id="UP001285908"/>
    </source>
</evidence>
<evidence type="ECO:0000313" key="2">
    <source>
        <dbReference type="EMBL" id="KAK3485390.1"/>
    </source>
</evidence>
<organism evidence="2 3">
    <name type="scientific">Neurospora hispaniola</name>
    <dbReference type="NCBI Taxonomy" id="588809"/>
    <lineage>
        <taxon>Eukaryota</taxon>
        <taxon>Fungi</taxon>
        <taxon>Dikarya</taxon>
        <taxon>Ascomycota</taxon>
        <taxon>Pezizomycotina</taxon>
        <taxon>Sordariomycetes</taxon>
        <taxon>Sordariomycetidae</taxon>
        <taxon>Sordariales</taxon>
        <taxon>Sordariaceae</taxon>
        <taxon>Neurospora</taxon>
    </lineage>
</organism>
<name>A0AAJ0MLX0_9PEZI</name>
<feature type="compositionally biased region" description="Low complexity" evidence="1">
    <location>
        <begin position="55"/>
        <end position="74"/>
    </location>
</feature>
<keyword evidence="3" id="KW-1185">Reference proteome</keyword>
<feature type="compositionally biased region" description="Basic and acidic residues" evidence="1">
    <location>
        <begin position="38"/>
        <end position="50"/>
    </location>
</feature>
<dbReference type="RefSeq" id="XP_062688294.1">
    <property type="nucleotide sequence ID" value="XM_062835604.1"/>
</dbReference>
<dbReference type="GeneID" id="87873226"/>
<comment type="caution">
    <text evidence="2">The sequence shown here is derived from an EMBL/GenBank/DDBJ whole genome shotgun (WGS) entry which is preliminary data.</text>
</comment>
<gene>
    <name evidence="2" type="ORF">B0T23DRAFT_327299</name>
</gene>
<reference evidence="2 3" key="1">
    <citation type="journal article" date="2023" name="Mol. Phylogenet. Evol.">
        <title>Genome-scale phylogeny and comparative genomics of the fungal order Sordariales.</title>
        <authorList>
            <person name="Hensen N."/>
            <person name="Bonometti L."/>
            <person name="Westerberg I."/>
            <person name="Brannstrom I.O."/>
            <person name="Guillou S."/>
            <person name="Cros-Aarteil S."/>
            <person name="Calhoun S."/>
            <person name="Haridas S."/>
            <person name="Kuo A."/>
            <person name="Mondo S."/>
            <person name="Pangilinan J."/>
            <person name="Riley R."/>
            <person name="LaButti K."/>
            <person name="Andreopoulos B."/>
            <person name="Lipzen A."/>
            <person name="Chen C."/>
            <person name="Yan M."/>
            <person name="Daum C."/>
            <person name="Ng V."/>
            <person name="Clum A."/>
            <person name="Steindorff A."/>
            <person name="Ohm R.A."/>
            <person name="Martin F."/>
            <person name="Silar P."/>
            <person name="Natvig D.O."/>
            <person name="Lalanne C."/>
            <person name="Gautier V."/>
            <person name="Ament-Velasquez S.L."/>
            <person name="Kruys A."/>
            <person name="Hutchinson M.I."/>
            <person name="Powell A.J."/>
            <person name="Barry K."/>
            <person name="Miller A.N."/>
            <person name="Grigoriev I.V."/>
            <person name="Debuchy R."/>
            <person name="Gladieux P."/>
            <person name="Hiltunen Thoren M."/>
            <person name="Johannesson H."/>
        </authorList>
    </citation>
    <scope>NUCLEOTIDE SEQUENCE [LARGE SCALE GENOMIC DNA]</scope>
    <source>
        <strain evidence="2 3">FGSC 10403</strain>
    </source>
</reference>
<dbReference type="Proteomes" id="UP001285908">
    <property type="component" value="Unassembled WGS sequence"/>
</dbReference>
<evidence type="ECO:0000256" key="1">
    <source>
        <dbReference type="SAM" id="MobiDB-lite"/>
    </source>
</evidence>
<accession>A0AAJ0MLX0</accession>
<feature type="region of interest" description="Disordered" evidence="1">
    <location>
        <begin position="38"/>
        <end position="74"/>
    </location>
</feature>